<keyword evidence="2" id="KW-1185">Reference proteome</keyword>
<gene>
    <name evidence="1" type="ORF">LTR84_002385</name>
</gene>
<evidence type="ECO:0000313" key="1">
    <source>
        <dbReference type="EMBL" id="KAK5052521.1"/>
    </source>
</evidence>
<dbReference type="RefSeq" id="XP_064706221.1">
    <property type="nucleotide sequence ID" value="XM_064845996.1"/>
</dbReference>
<proteinExistence type="predicted"/>
<organism evidence="1 2">
    <name type="scientific">Exophiala bonariae</name>
    <dbReference type="NCBI Taxonomy" id="1690606"/>
    <lineage>
        <taxon>Eukaryota</taxon>
        <taxon>Fungi</taxon>
        <taxon>Dikarya</taxon>
        <taxon>Ascomycota</taxon>
        <taxon>Pezizomycotina</taxon>
        <taxon>Eurotiomycetes</taxon>
        <taxon>Chaetothyriomycetidae</taxon>
        <taxon>Chaetothyriales</taxon>
        <taxon>Herpotrichiellaceae</taxon>
        <taxon>Exophiala</taxon>
    </lineage>
</organism>
<protein>
    <submittedName>
        <fullName evidence="1">Uncharacterized protein</fullName>
    </submittedName>
</protein>
<name>A0AAV9ND41_9EURO</name>
<dbReference type="AlphaFoldDB" id="A0AAV9ND41"/>
<sequence>MCCLPAKAPLNQRLSKWEAKNSTQGVYRKIQKQESAHHDYSTDDGDILSTLSNMGIVKFRVAERILRLHRSELLAAGYPPAQAAQVVRASSKWKADYLAEMSASEVAILTDPANLGKLFYVAAMTDLSRTNQVTYLRLGSMSLKVAFELGIGDAAIEFAKLELRTRGVAEMGDPDALSKPVDLPPNILDYIRRTAIARENWRSMSLYLDHSLRKPQSSTAAKALYQLAVDLSTMTRPSFNTIDQVIPSERLELPWFLLQRAADQYYAHLPSDSDDAAEVQRTYAEALNTGRDGWNDSRAAELLLRNTEEVKPGSPRWVELLTQAAMQGDPDFCFRLGDHRLKEEGWHPESRKWRKPSDKTSLWWIELSAYGMRHFPIRARQRYLLLAVLLRENGFREDATSYLVRGQAALRESHSPDAEVSIQWLQDTIDDWDNPEWKMTSTILLNAEPLYKQQRQETAQHKAHQGLR</sequence>
<evidence type="ECO:0000313" key="2">
    <source>
        <dbReference type="Proteomes" id="UP001358417"/>
    </source>
</evidence>
<comment type="caution">
    <text evidence="1">The sequence shown here is derived from an EMBL/GenBank/DDBJ whole genome shotgun (WGS) entry which is preliminary data.</text>
</comment>
<dbReference type="EMBL" id="JAVRRD010000013">
    <property type="protein sequence ID" value="KAK5052521.1"/>
    <property type="molecule type" value="Genomic_DNA"/>
</dbReference>
<dbReference type="Proteomes" id="UP001358417">
    <property type="component" value="Unassembled WGS sequence"/>
</dbReference>
<dbReference type="GeneID" id="89970594"/>
<accession>A0AAV9ND41</accession>
<reference evidence="1 2" key="1">
    <citation type="submission" date="2023-08" db="EMBL/GenBank/DDBJ databases">
        <title>Black Yeasts Isolated from many extreme environments.</title>
        <authorList>
            <person name="Coleine C."/>
            <person name="Stajich J.E."/>
            <person name="Selbmann L."/>
        </authorList>
    </citation>
    <scope>NUCLEOTIDE SEQUENCE [LARGE SCALE GENOMIC DNA]</scope>
    <source>
        <strain evidence="1 2">CCFEE 5792</strain>
    </source>
</reference>